<sequence length="44" mass="4804">MLAGHVSLDAVRRADVDLLDIMKLNALMDAQDAARAHASRKNTQ</sequence>
<dbReference type="AlphaFoldDB" id="H0F9N7"/>
<dbReference type="EMBL" id="AGUF01000055">
    <property type="protein sequence ID" value="EHK65302.1"/>
    <property type="molecule type" value="Genomic_DNA"/>
</dbReference>
<proteinExistence type="predicted"/>
<dbReference type="RefSeq" id="WP_008164657.1">
    <property type="nucleotide sequence ID" value="NZ_AGUF01000055.1"/>
</dbReference>
<protein>
    <submittedName>
        <fullName evidence="1">Uncharacterized protein</fullName>
    </submittedName>
</protein>
<evidence type="ECO:0000313" key="2">
    <source>
        <dbReference type="Proteomes" id="UP000003113"/>
    </source>
</evidence>
<organism evidence="1 2">
    <name type="scientific">Achromobacter arsenitoxydans SY8</name>
    <dbReference type="NCBI Taxonomy" id="477184"/>
    <lineage>
        <taxon>Bacteria</taxon>
        <taxon>Pseudomonadati</taxon>
        <taxon>Pseudomonadota</taxon>
        <taxon>Betaproteobacteria</taxon>
        <taxon>Burkholderiales</taxon>
        <taxon>Alcaligenaceae</taxon>
        <taxon>Achromobacter</taxon>
    </lineage>
</organism>
<dbReference type="PATRIC" id="fig|477184.5.peg.3444"/>
<keyword evidence="2" id="KW-1185">Reference proteome</keyword>
<gene>
    <name evidence="1" type="ORF">KYC_17447</name>
</gene>
<name>H0F9N7_9BURK</name>
<accession>H0F9N7</accession>
<dbReference type="Proteomes" id="UP000003113">
    <property type="component" value="Unassembled WGS sequence"/>
</dbReference>
<evidence type="ECO:0000313" key="1">
    <source>
        <dbReference type="EMBL" id="EHK65302.1"/>
    </source>
</evidence>
<comment type="caution">
    <text evidence="1">The sequence shown here is derived from an EMBL/GenBank/DDBJ whole genome shotgun (WGS) entry which is preliminary data.</text>
</comment>
<reference evidence="1 2" key="1">
    <citation type="journal article" date="2012" name="J. Bacteriol.">
        <title>Genome sequence of the highly efficient arsenite-oxidizing bacterium Achromobacter arsenitoxydans SY8.</title>
        <authorList>
            <person name="Li X."/>
            <person name="Hu Y."/>
            <person name="Gong J."/>
            <person name="Lin Y."/>
            <person name="Johnstone L."/>
            <person name="Rensing C."/>
            <person name="Wang G."/>
        </authorList>
    </citation>
    <scope>NUCLEOTIDE SEQUENCE [LARGE SCALE GENOMIC DNA]</scope>
    <source>
        <strain evidence="1 2">SY8</strain>
    </source>
</reference>